<dbReference type="AlphaFoldDB" id="A0A1I8J306"/>
<dbReference type="Proteomes" id="UP000095280">
    <property type="component" value="Unplaced"/>
</dbReference>
<keyword evidence="2" id="KW-1185">Reference proteome</keyword>
<feature type="region of interest" description="Disordered" evidence="1">
    <location>
        <begin position="27"/>
        <end position="49"/>
    </location>
</feature>
<sequence length="134" mass="14729">GRRQSATVRLKQMDKKLDKLIELCSGQSHGGRTVGQATQENTPEAEPQDRLMEEQNGIATGQDGDEAACTCNLDDELPAVTINKQRLDIAIQAIMLRSMLRQPPSFVTKELLIELIGRDALTCDSGSYMQGLLK</sequence>
<dbReference type="WBParaSite" id="maker-uti_cns_0045768-snap-gene-0.22-mRNA-1">
    <property type="protein sequence ID" value="maker-uti_cns_0045768-snap-gene-0.22-mRNA-1"/>
    <property type="gene ID" value="maker-uti_cns_0045768-snap-gene-0.22"/>
</dbReference>
<organism evidence="2 3">
    <name type="scientific">Macrostomum lignano</name>
    <dbReference type="NCBI Taxonomy" id="282301"/>
    <lineage>
        <taxon>Eukaryota</taxon>
        <taxon>Metazoa</taxon>
        <taxon>Spiralia</taxon>
        <taxon>Lophotrochozoa</taxon>
        <taxon>Platyhelminthes</taxon>
        <taxon>Rhabditophora</taxon>
        <taxon>Macrostomorpha</taxon>
        <taxon>Macrostomida</taxon>
        <taxon>Macrostomidae</taxon>
        <taxon>Macrostomum</taxon>
    </lineage>
</organism>
<reference evidence="3" key="1">
    <citation type="submission" date="2016-11" db="UniProtKB">
        <authorList>
            <consortium name="WormBaseParasite"/>
        </authorList>
    </citation>
    <scope>IDENTIFICATION</scope>
</reference>
<accession>A0A1I8J306</accession>
<proteinExistence type="predicted"/>
<evidence type="ECO:0000313" key="2">
    <source>
        <dbReference type="Proteomes" id="UP000095280"/>
    </source>
</evidence>
<evidence type="ECO:0000256" key="1">
    <source>
        <dbReference type="SAM" id="MobiDB-lite"/>
    </source>
</evidence>
<evidence type="ECO:0000313" key="3">
    <source>
        <dbReference type="WBParaSite" id="maker-uti_cns_0045768-snap-gene-0.22-mRNA-1"/>
    </source>
</evidence>
<protein>
    <submittedName>
        <fullName evidence="3">NR LBD domain-containing protein</fullName>
    </submittedName>
</protein>
<name>A0A1I8J306_9PLAT</name>